<reference evidence="3" key="1">
    <citation type="submission" date="2023-06" db="EMBL/GenBank/DDBJ databases">
        <authorList>
            <person name="Noh H."/>
        </authorList>
    </citation>
    <scope>NUCLEOTIDE SEQUENCE</scope>
    <source>
        <strain evidence="3">DUCC20226</strain>
    </source>
</reference>
<feature type="region of interest" description="Disordered" evidence="1">
    <location>
        <begin position="1"/>
        <end position="47"/>
    </location>
</feature>
<feature type="domain" description="Bacteriophage T5 Orf172 DNA-binding" evidence="2">
    <location>
        <begin position="85"/>
        <end position="171"/>
    </location>
</feature>
<comment type="caution">
    <text evidence="3">The sequence shown here is derived from an EMBL/GenBank/DDBJ whole genome shotgun (WGS) entry which is preliminary data.</text>
</comment>
<dbReference type="PANTHER" id="PTHR28094:SF1">
    <property type="entry name" value="MEIOTICALLY UP-REGULATED GENE 113 PROTEIN"/>
    <property type="match status" value="1"/>
</dbReference>
<dbReference type="AlphaFoldDB" id="A0AAD9SU35"/>
<feature type="compositionally biased region" description="Polar residues" evidence="1">
    <location>
        <begin position="11"/>
        <end position="22"/>
    </location>
</feature>
<dbReference type="InterPro" id="IPR018306">
    <property type="entry name" value="Phage_T5_Orf172_DNA-bd"/>
</dbReference>
<dbReference type="Proteomes" id="UP001265746">
    <property type="component" value="Unassembled WGS sequence"/>
</dbReference>
<accession>A0AAD9SU35</accession>
<sequence>MIHQDLPPIGNTGSLHRQSSDGGSPPREGRAKARSFDPYGPPKSTTEINNGIKDLLLRYTGSDEGYVYGFKHPDDVALSPSPGGHSGIQLIKIGRSKNHQVRMRQIRKKCRYVPHTVFAHPMPHHIRIERIIHMQLHNSRLRDVGCTGCGARHEEWFRVEDGYAEHLVMLWKAFAESHPYDEQGAMLPMWRERLEQLDLDDADCWEHFIHEDVPSGQPCEASPRELEAQTAPARLVDDQINSSSDGVTGADGQNIWEVV</sequence>
<evidence type="ECO:0000259" key="2">
    <source>
        <dbReference type="SMART" id="SM00974"/>
    </source>
</evidence>
<evidence type="ECO:0000313" key="3">
    <source>
        <dbReference type="EMBL" id="KAK2615729.1"/>
    </source>
</evidence>
<dbReference type="EMBL" id="JAUJFL010000001">
    <property type="protein sequence ID" value="KAK2615729.1"/>
    <property type="molecule type" value="Genomic_DNA"/>
</dbReference>
<dbReference type="SMART" id="SM00974">
    <property type="entry name" value="T5orf172"/>
    <property type="match status" value="1"/>
</dbReference>
<dbReference type="Pfam" id="PF10544">
    <property type="entry name" value="T5orf172"/>
    <property type="match status" value="1"/>
</dbReference>
<organism evidence="3 4">
    <name type="scientific">Phomopsis amygdali</name>
    <name type="common">Fusicoccum amygdali</name>
    <dbReference type="NCBI Taxonomy" id="1214568"/>
    <lineage>
        <taxon>Eukaryota</taxon>
        <taxon>Fungi</taxon>
        <taxon>Dikarya</taxon>
        <taxon>Ascomycota</taxon>
        <taxon>Pezizomycotina</taxon>
        <taxon>Sordariomycetes</taxon>
        <taxon>Sordariomycetidae</taxon>
        <taxon>Diaporthales</taxon>
        <taxon>Diaporthaceae</taxon>
        <taxon>Diaporthe</taxon>
    </lineage>
</organism>
<dbReference type="PANTHER" id="PTHR28094">
    <property type="entry name" value="MEIOTICALLY UP-REGULATED GENE 113 PROTEIN"/>
    <property type="match status" value="1"/>
</dbReference>
<proteinExistence type="predicted"/>
<evidence type="ECO:0000256" key="1">
    <source>
        <dbReference type="SAM" id="MobiDB-lite"/>
    </source>
</evidence>
<keyword evidence="4" id="KW-1185">Reference proteome</keyword>
<evidence type="ECO:0000313" key="4">
    <source>
        <dbReference type="Proteomes" id="UP001265746"/>
    </source>
</evidence>
<dbReference type="InterPro" id="IPR053006">
    <property type="entry name" value="Meiosis_regulatory"/>
</dbReference>
<name>A0AAD9SU35_PHOAM</name>
<gene>
    <name evidence="3" type="ORF">N8I77_002463</name>
</gene>
<feature type="region of interest" description="Disordered" evidence="1">
    <location>
        <begin position="239"/>
        <end position="259"/>
    </location>
</feature>
<protein>
    <recommendedName>
        <fullName evidence="2">Bacteriophage T5 Orf172 DNA-binding domain-containing protein</fullName>
    </recommendedName>
</protein>